<feature type="binding site" evidence="2">
    <location>
        <position position="241"/>
    </location>
    <ligand>
        <name>Mg(2+)</name>
        <dbReference type="ChEBI" id="CHEBI:18420"/>
    </ligand>
</feature>
<dbReference type="PANTHER" id="PTHR11596:SF72">
    <property type="entry name" value="ALKALINE PHOSPHATASE"/>
    <property type="match status" value="1"/>
</dbReference>
<protein>
    <submittedName>
        <fullName evidence="5">Alkaline phosphatase</fullName>
        <ecNumber evidence="5">3.1.3.1</ecNumber>
    </submittedName>
</protein>
<feature type="active site" description="Phosphoserine intermediate" evidence="1">
    <location>
        <position position="180"/>
    </location>
</feature>
<evidence type="ECO:0000256" key="4">
    <source>
        <dbReference type="SAM" id="SignalP"/>
    </source>
</evidence>
<dbReference type="EC" id="3.1.3.1" evidence="5"/>
<keyword evidence="2" id="KW-0862">Zinc</keyword>
<feature type="binding site" evidence="2">
    <location>
        <position position="427"/>
    </location>
    <ligand>
        <name>Zn(2+)</name>
        <dbReference type="ChEBI" id="CHEBI:29105"/>
        <label>2</label>
    </ligand>
</feature>
<dbReference type="GO" id="GO:0004035">
    <property type="term" value="F:alkaline phosphatase activity"/>
    <property type="evidence" value="ECO:0007669"/>
    <property type="project" value="UniProtKB-EC"/>
</dbReference>
<dbReference type="RefSeq" id="WP_215622192.1">
    <property type="nucleotide sequence ID" value="NZ_CP076134.1"/>
</dbReference>
<keyword evidence="5" id="KW-0378">Hydrolase</keyword>
<dbReference type="InterPro" id="IPR017850">
    <property type="entry name" value="Alkaline_phosphatase_core_sf"/>
</dbReference>
<accession>A0A975NE73</accession>
<reference evidence="5" key="1">
    <citation type="submission" date="2021-06" db="EMBL/GenBank/DDBJ databases">
        <title>Bradyrhizobium sp. S2-20-1 Genome sequencing.</title>
        <authorList>
            <person name="Jin L."/>
        </authorList>
    </citation>
    <scope>NUCLEOTIDE SEQUENCE</scope>
    <source>
        <strain evidence="5">S2-20-1</strain>
    </source>
</reference>
<feature type="binding site" evidence="2">
    <location>
        <position position="428"/>
    </location>
    <ligand>
        <name>Zn(2+)</name>
        <dbReference type="ChEBI" id="CHEBI:29105"/>
        <label>2</label>
    </ligand>
</feature>
<dbReference type="Proteomes" id="UP000680839">
    <property type="component" value="Chromosome"/>
</dbReference>
<comment type="cofactor">
    <cofactor evidence="2">
        <name>Zn(2+)</name>
        <dbReference type="ChEBI" id="CHEBI:29105"/>
    </cofactor>
    <text evidence="2">Binds 2 Zn(2+) ions.</text>
</comment>
<evidence type="ECO:0000256" key="3">
    <source>
        <dbReference type="RuleBase" id="RU003946"/>
    </source>
</evidence>
<dbReference type="GO" id="GO:0046872">
    <property type="term" value="F:metal ion binding"/>
    <property type="evidence" value="ECO:0007669"/>
    <property type="project" value="UniProtKB-KW"/>
</dbReference>
<dbReference type="CDD" id="cd16012">
    <property type="entry name" value="ALP"/>
    <property type="match status" value="1"/>
</dbReference>
<sequence length="594" mass="63759">MNKLAAAVSFAVLLSGSPVAAQTVFPIDRATILSGARFDFKIEFPDRVDPAKLKVTINGEDYSTVFGRTATFIEREDGKEQSALMLRDVALARPGPATVEVSDGTRSRRVEWTVYDTGPRKAKNVILFIGDGLSPAHRTAARLLSKGITEGKSLGKLSIDDMPHMALVATAGLDSIITDSANAASAYATGHKTAVNAMGVYADRTADPFDDPKVETITSLAKRRLGLGVGLVTNTEVEDATPAAMVAHTRHRAAYDGIVEQYFAARPDVLMGGGSANFLPQGAPGSKRKDDIDYIARFREAGYPVATTAGELNALAAKSDTRQLLGLFATGNMDGVLDRKFLKGGGVKKFPEQPDLTEQVQAALNVLSRKDAGFFLMVESGMIDKYAHLLDMERAVYDTIMLDNAVRLARDWARARGEDTLILVLADHNHPNGLVGTINDDMSVTPNVQLRERVGVYDKAGFPNYPAPDAEGYPSRVDVSRRLAIFSASLPDHYETFRPKLDNPNEPTVKGEAPGTFKANEKYKDVPGVALRSGNLPAMMRASVHSGEDVILTATGPGSERVHGSMDNTDVFRVIADALGLAPTASGAIEMPAR</sequence>
<feature type="binding site" evidence="2">
    <location>
        <position position="384"/>
    </location>
    <ligand>
        <name>Zn(2+)</name>
        <dbReference type="ChEBI" id="CHEBI:29105"/>
        <label>2</label>
    </ligand>
</feature>
<dbReference type="AlphaFoldDB" id="A0A975NE73"/>
<dbReference type="PRINTS" id="PR00113">
    <property type="entry name" value="ALKPHPHTASE"/>
</dbReference>
<keyword evidence="2" id="KW-0460">Magnesium</keyword>
<dbReference type="EMBL" id="CP076134">
    <property type="protein sequence ID" value="QWG13478.1"/>
    <property type="molecule type" value="Genomic_DNA"/>
</dbReference>
<comment type="similarity">
    <text evidence="3">Belongs to the alkaline phosphatase family.</text>
</comment>
<feature type="chain" id="PRO_5036995366" evidence="4">
    <location>
        <begin position="21"/>
        <end position="594"/>
    </location>
</feature>
<keyword evidence="4" id="KW-0732">Signal</keyword>
<feature type="binding site" evidence="2">
    <location>
        <position position="239"/>
    </location>
    <ligand>
        <name>Mg(2+)</name>
        <dbReference type="ChEBI" id="CHEBI:18420"/>
    </ligand>
</feature>
<evidence type="ECO:0000313" key="5">
    <source>
        <dbReference type="EMBL" id="QWG13478.1"/>
    </source>
</evidence>
<feature type="binding site" evidence="2">
    <location>
        <position position="388"/>
    </location>
    <ligand>
        <name>Zn(2+)</name>
        <dbReference type="ChEBI" id="CHEBI:29105"/>
        <label>2</label>
    </ligand>
</feature>
<evidence type="ECO:0000256" key="1">
    <source>
        <dbReference type="PIRSR" id="PIRSR601952-1"/>
    </source>
</evidence>
<keyword evidence="2" id="KW-0479">Metal-binding</keyword>
<gene>
    <name evidence="5" type="ORF">KMZ29_01645</name>
</gene>
<dbReference type="SUPFAM" id="SSF53649">
    <property type="entry name" value="Alkaline phosphatase-like"/>
    <property type="match status" value="1"/>
</dbReference>
<feature type="signal peptide" evidence="4">
    <location>
        <begin position="1"/>
        <end position="20"/>
    </location>
</feature>
<name>A0A975NE73_9BRAD</name>
<dbReference type="Pfam" id="PF00245">
    <property type="entry name" value="Alk_phosphatase"/>
    <property type="match status" value="1"/>
</dbReference>
<dbReference type="InterPro" id="IPR001952">
    <property type="entry name" value="Alkaline_phosphatase"/>
</dbReference>
<dbReference type="PANTHER" id="PTHR11596">
    <property type="entry name" value="ALKALINE PHOSPHATASE"/>
    <property type="match status" value="1"/>
</dbReference>
<dbReference type="Gene3D" id="3.40.720.10">
    <property type="entry name" value="Alkaline Phosphatase, subunit A"/>
    <property type="match status" value="1"/>
</dbReference>
<dbReference type="SMART" id="SM00098">
    <property type="entry name" value="alkPPc"/>
    <property type="match status" value="1"/>
</dbReference>
<feature type="binding site" evidence="2">
    <location>
        <position position="131"/>
    </location>
    <ligand>
        <name>Mg(2+)</name>
        <dbReference type="ChEBI" id="CHEBI:18420"/>
    </ligand>
</feature>
<feature type="binding site" evidence="2">
    <location>
        <position position="545"/>
    </location>
    <ligand>
        <name>Zn(2+)</name>
        <dbReference type="ChEBI" id="CHEBI:29105"/>
        <label>2</label>
    </ligand>
</feature>
<evidence type="ECO:0000256" key="2">
    <source>
        <dbReference type="PIRSR" id="PIRSR601952-2"/>
    </source>
</evidence>
<evidence type="ECO:0000313" key="6">
    <source>
        <dbReference type="Proteomes" id="UP000680839"/>
    </source>
</evidence>
<comment type="cofactor">
    <cofactor evidence="2">
        <name>Mg(2+)</name>
        <dbReference type="ChEBI" id="CHEBI:18420"/>
    </cofactor>
    <text evidence="2">Binds 1 Mg(2+) ion.</text>
</comment>
<proteinExistence type="inferred from homology"/>
<feature type="binding site" evidence="2">
    <location>
        <position position="379"/>
    </location>
    <ligand>
        <name>Mg(2+)</name>
        <dbReference type="ChEBI" id="CHEBI:18420"/>
    </ligand>
</feature>
<feature type="binding site" evidence="2">
    <location>
        <position position="131"/>
    </location>
    <ligand>
        <name>Zn(2+)</name>
        <dbReference type="ChEBI" id="CHEBI:29105"/>
        <label>2</label>
    </ligand>
</feature>
<organism evidence="5 6">
    <name type="scientific">Bradyrhizobium sediminis</name>
    <dbReference type="NCBI Taxonomy" id="2840469"/>
    <lineage>
        <taxon>Bacteria</taxon>
        <taxon>Pseudomonadati</taxon>
        <taxon>Pseudomonadota</taxon>
        <taxon>Alphaproteobacteria</taxon>
        <taxon>Hyphomicrobiales</taxon>
        <taxon>Nitrobacteraceae</taxon>
        <taxon>Bradyrhizobium</taxon>
    </lineage>
</organism>